<dbReference type="InterPro" id="IPR052059">
    <property type="entry name" value="CR_Ser/Thr_kinase"/>
</dbReference>
<dbReference type="InterPro" id="IPR011009">
    <property type="entry name" value="Kinase-like_dom_sf"/>
</dbReference>
<evidence type="ECO:0000256" key="1">
    <source>
        <dbReference type="ARBA" id="ARBA00022679"/>
    </source>
</evidence>
<reference evidence="5 6" key="1">
    <citation type="submission" date="2017-09" db="EMBL/GenBank/DDBJ databases">
        <authorList>
            <consortium name="International Durum Wheat Genome Sequencing Consortium (IDWGSC)"/>
            <person name="Milanesi L."/>
        </authorList>
    </citation>
    <scope>NUCLEOTIDE SEQUENCE [LARGE SCALE GENOMIC DNA]</scope>
    <source>
        <strain evidence="6">cv. Svevo</strain>
    </source>
</reference>
<keyword evidence="3" id="KW-0418">Kinase</keyword>
<organism evidence="5 6">
    <name type="scientific">Triticum turgidum subsp. durum</name>
    <name type="common">Durum wheat</name>
    <name type="synonym">Triticum durum</name>
    <dbReference type="NCBI Taxonomy" id="4567"/>
    <lineage>
        <taxon>Eukaryota</taxon>
        <taxon>Viridiplantae</taxon>
        <taxon>Streptophyta</taxon>
        <taxon>Embryophyta</taxon>
        <taxon>Tracheophyta</taxon>
        <taxon>Spermatophyta</taxon>
        <taxon>Magnoliopsida</taxon>
        <taxon>Liliopsida</taxon>
        <taxon>Poales</taxon>
        <taxon>Poaceae</taxon>
        <taxon>BOP clade</taxon>
        <taxon>Pooideae</taxon>
        <taxon>Triticodae</taxon>
        <taxon>Triticeae</taxon>
        <taxon>Triticinae</taxon>
        <taxon>Triticum</taxon>
    </lineage>
</organism>
<dbReference type="GO" id="GO:0005524">
    <property type="term" value="F:ATP binding"/>
    <property type="evidence" value="ECO:0007669"/>
    <property type="project" value="UniProtKB-KW"/>
</dbReference>
<dbReference type="Proteomes" id="UP000324705">
    <property type="component" value="Chromosome 2B"/>
</dbReference>
<evidence type="ECO:0000256" key="3">
    <source>
        <dbReference type="ARBA" id="ARBA00022777"/>
    </source>
</evidence>
<sequence>MTALEYARQGNMTLKCNVYSFGVILLETLSGRRNCGMQGLLSHACGLWESNMIAELLDSTMVPLSESEPELLSELTRCIQIGLLCVQETPCDRPTMSAVVAMLMSTTSQIDRPRRMPSLDCEGFMPSDSSHGPETELLRSTMIDLT</sequence>
<gene>
    <name evidence="5" type="ORF">TRITD_2Bv1G246380</name>
</gene>
<dbReference type="EMBL" id="LT934114">
    <property type="protein sequence ID" value="VAH53630.1"/>
    <property type="molecule type" value="Genomic_DNA"/>
</dbReference>
<keyword evidence="1" id="KW-0808">Transferase</keyword>
<dbReference type="SUPFAM" id="SSF56112">
    <property type="entry name" value="Protein kinase-like (PK-like)"/>
    <property type="match status" value="1"/>
</dbReference>
<keyword evidence="2" id="KW-0547">Nucleotide-binding</keyword>
<proteinExistence type="predicted"/>
<dbReference type="AlphaFoldDB" id="A0A9R1RU27"/>
<keyword evidence="6" id="KW-1185">Reference proteome</keyword>
<evidence type="ECO:0000313" key="5">
    <source>
        <dbReference type="EMBL" id="VAH53630.1"/>
    </source>
</evidence>
<evidence type="ECO:0000256" key="2">
    <source>
        <dbReference type="ARBA" id="ARBA00022741"/>
    </source>
</evidence>
<dbReference type="GO" id="GO:0016301">
    <property type="term" value="F:kinase activity"/>
    <property type="evidence" value="ECO:0007669"/>
    <property type="project" value="UniProtKB-KW"/>
</dbReference>
<keyword evidence="4" id="KW-0067">ATP-binding</keyword>
<accession>A0A9R1RU27</accession>
<name>A0A9R1RU27_TRITD</name>
<protein>
    <recommendedName>
        <fullName evidence="7">Serine-threonine/tyrosine-protein kinase catalytic domain-containing protein</fullName>
    </recommendedName>
</protein>
<evidence type="ECO:0000313" key="6">
    <source>
        <dbReference type="Proteomes" id="UP000324705"/>
    </source>
</evidence>
<dbReference type="Gene3D" id="1.10.510.10">
    <property type="entry name" value="Transferase(Phosphotransferase) domain 1"/>
    <property type="match status" value="1"/>
</dbReference>
<evidence type="ECO:0008006" key="7">
    <source>
        <dbReference type="Google" id="ProtNLM"/>
    </source>
</evidence>
<evidence type="ECO:0000256" key="4">
    <source>
        <dbReference type="ARBA" id="ARBA00022840"/>
    </source>
</evidence>
<dbReference type="OMA" id="WESNMIA"/>
<dbReference type="PANTHER" id="PTHR47973">
    <property type="entry name" value="CYSTEINE-RICH RECEPTOR-LIKE PROTEIN KINASE 3"/>
    <property type="match status" value="1"/>
</dbReference>
<dbReference type="Gramene" id="TRITD2Bv1G246380.1">
    <property type="protein sequence ID" value="TRITD2Bv1G246380.1"/>
    <property type="gene ID" value="TRITD2Bv1G246380"/>
</dbReference>